<proteinExistence type="predicted"/>
<name>A0ABD5VAQ8_9EURY</name>
<organism evidence="2 3">
    <name type="scientific">Halalkalicoccus tibetensis</name>
    <dbReference type="NCBI Taxonomy" id="175632"/>
    <lineage>
        <taxon>Archaea</taxon>
        <taxon>Methanobacteriati</taxon>
        <taxon>Methanobacteriota</taxon>
        <taxon>Stenosarchaea group</taxon>
        <taxon>Halobacteria</taxon>
        <taxon>Halobacteriales</taxon>
        <taxon>Halococcaceae</taxon>
        <taxon>Halalkalicoccus</taxon>
    </lineage>
</organism>
<dbReference type="RefSeq" id="WP_340604529.1">
    <property type="nucleotide sequence ID" value="NZ_JBBMXV010000003.1"/>
</dbReference>
<dbReference type="EMBL" id="JBHSXQ010000003">
    <property type="protein sequence ID" value="MFC6905999.1"/>
    <property type="molecule type" value="Genomic_DNA"/>
</dbReference>
<sequence length="131" mass="15828">MGKHRELLRQLERKQREARRELQNHPEVELFVDEHSTEGADPIDWLIDQIVSFSDTSWEEIEEHFGIQRDSSKIPVQNAISATQRCNVSGIFYHKPQPDWMQEYIDKKEETVEYFKHQREMLNDIRYQQQI</sequence>
<comment type="caution">
    <text evidence="2">The sequence shown here is derived from an EMBL/GenBank/DDBJ whole genome shotgun (WGS) entry which is preliminary data.</text>
</comment>
<accession>A0ABD5VAQ8</accession>
<protein>
    <submittedName>
        <fullName evidence="2">Uncharacterized protein</fullName>
    </submittedName>
</protein>
<gene>
    <name evidence="2" type="ORF">ACFQGH_12430</name>
</gene>
<evidence type="ECO:0000256" key="1">
    <source>
        <dbReference type="SAM" id="Coils"/>
    </source>
</evidence>
<feature type="coiled-coil region" evidence="1">
    <location>
        <begin position="1"/>
        <end position="28"/>
    </location>
</feature>
<evidence type="ECO:0000313" key="3">
    <source>
        <dbReference type="Proteomes" id="UP001596312"/>
    </source>
</evidence>
<evidence type="ECO:0000313" key="2">
    <source>
        <dbReference type="EMBL" id="MFC6905999.1"/>
    </source>
</evidence>
<keyword evidence="1" id="KW-0175">Coiled coil</keyword>
<dbReference type="Proteomes" id="UP001596312">
    <property type="component" value="Unassembled WGS sequence"/>
</dbReference>
<keyword evidence="3" id="KW-1185">Reference proteome</keyword>
<reference evidence="2 3" key="1">
    <citation type="journal article" date="2019" name="Int. J. Syst. Evol. Microbiol.">
        <title>The Global Catalogue of Microorganisms (GCM) 10K type strain sequencing project: providing services to taxonomists for standard genome sequencing and annotation.</title>
        <authorList>
            <consortium name="The Broad Institute Genomics Platform"/>
            <consortium name="The Broad Institute Genome Sequencing Center for Infectious Disease"/>
            <person name="Wu L."/>
            <person name="Ma J."/>
        </authorList>
    </citation>
    <scope>NUCLEOTIDE SEQUENCE [LARGE SCALE GENOMIC DNA]</scope>
    <source>
        <strain evidence="2 3">CGMCC 1.3240</strain>
    </source>
</reference>
<dbReference type="AlphaFoldDB" id="A0ABD5VAQ8"/>